<comment type="caution">
    <text evidence="1">The sequence shown here is derived from an EMBL/GenBank/DDBJ whole genome shotgun (WGS) entry which is preliminary data.</text>
</comment>
<reference evidence="2" key="1">
    <citation type="journal article" date="2019" name="Int. J. Syst. Evol. Microbiol.">
        <title>The Global Catalogue of Microorganisms (GCM) 10K type strain sequencing project: providing services to taxonomists for standard genome sequencing and annotation.</title>
        <authorList>
            <consortium name="The Broad Institute Genomics Platform"/>
            <consortium name="The Broad Institute Genome Sequencing Center for Infectious Disease"/>
            <person name="Wu L."/>
            <person name="Ma J."/>
        </authorList>
    </citation>
    <scope>NUCLEOTIDE SEQUENCE [LARGE SCALE GENOMIC DNA]</scope>
    <source>
        <strain evidence="2">NBRC 101365</strain>
    </source>
</reference>
<gene>
    <name evidence="1" type="ORF">GCM10007874_52000</name>
</gene>
<evidence type="ECO:0000313" key="2">
    <source>
        <dbReference type="Proteomes" id="UP001156882"/>
    </source>
</evidence>
<accession>A0ABQ6CPA0</accession>
<name>A0ABQ6CPA0_9HYPH</name>
<proteinExistence type="predicted"/>
<organism evidence="1 2">
    <name type="scientific">Labrys miyagiensis</name>
    <dbReference type="NCBI Taxonomy" id="346912"/>
    <lineage>
        <taxon>Bacteria</taxon>
        <taxon>Pseudomonadati</taxon>
        <taxon>Pseudomonadota</taxon>
        <taxon>Alphaproteobacteria</taxon>
        <taxon>Hyphomicrobiales</taxon>
        <taxon>Xanthobacteraceae</taxon>
        <taxon>Labrys</taxon>
    </lineage>
</organism>
<protein>
    <recommendedName>
        <fullName evidence="3">WD40 repeat domain-containing protein</fullName>
    </recommendedName>
</protein>
<keyword evidence="2" id="KW-1185">Reference proteome</keyword>
<dbReference type="RefSeq" id="WP_284315156.1">
    <property type="nucleotide sequence ID" value="NZ_BSPC01000058.1"/>
</dbReference>
<sequence>MNEHSRPGLGLFELLGRHWQRPTGIAAVRFSPDLSAVAFAASDGSIALAPVAEAEPPENRIRISSDLGQMRILPRSKPPAPLSSVSVQSGSPAPLVPYVAASFLVGTDHGEVRRLSGQGELGDTLFTAAGAVTALDHWGALAGLTSASDGRHLYVARGRQAVVQIRFEEEDPISAIAISPDARRIAALFGRGLAVWTLEGASLSLRVTALPAAPISLCWNEGGSHVACGLATGGFSLVGAARGSTHTVMNFPAPVRSLSWSSPANALIASGAYRIAAWLLQDGMAGEAISTGRPGLVSVDAVAAHPRRGLVAAGYADGQIVVAQLRASDELVVRVSGPPVTALVWSEDGRHLAIGDSEGGASIVTFPPQIFK</sequence>
<evidence type="ECO:0008006" key="3">
    <source>
        <dbReference type="Google" id="ProtNLM"/>
    </source>
</evidence>
<evidence type="ECO:0000313" key="1">
    <source>
        <dbReference type="EMBL" id="GLS22183.1"/>
    </source>
</evidence>
<dbReference type="InterPro" id="IPR015943">
    <property type="entry name" value="WD40/YVTN_repeat-like_dom_sf"/>
</dbReference>
<dbReference type="Proteomes" id="UP001156882">
    <property type="component" value="Unassembled WGS sequence"/>
</dbReference>
<dbReference type="Gene3D" id="2.130.10.10">
    <property type="entry name" value="YVTN repeat-like/Quinoprotein amine dehydrogenase"/>
    <property type="match status" value="2"/>
</dbReference>
<dbReference type="EMBL" id="BSPC01000058">
    <property type="protein sequence ID" value="GLS22183.1"/>
    <property type="molecule type" value="Genomic_DNA"/>
</dbReference>
<dbReference type="SUPFAM" id="SSF69322">
    <property type="entry name" value="Tricorn protease domain 2"/>
    <property type="match status" value="1"/>
</dbReference>